<proteinExistence type="predicted"/>
<dbReference type="RefSeq" id="WP_151421960.1">
    <property type="nucleotide sequence ID" value="NZ_WBJX01000001.1"/>
</dbReference>
<dbReference type="PANTHER" id="PTHR36974:SF1">
    <property type="entry name" value="DOXX FAMILY MEMBRANE PROTEIN"/>
    <property type="match status" value="1"/>
</dbReference>
<gene>
    <name evidence="2" type="ORF">F8O03_00710</name>
</gene>
<reference evidence="2 3" key="1">
    <citation type="submission" date="2019-09" db="EMBL/GenBank/DDBJ databases">
        <title>Phylogeny of genus Pseudoclavibacter and closely related genus.</title>
        <authorList>
            <person name="Li Y."/>
        </authorList>
    </citation>
    <scope>NUCLEOTIDE SEQUENCE [LARGE SCALE GENOMIC DNA]</scope>
    <source>
        <strain evidence="2 3">THG-MD12</strain>
    </source>
</reference>
<evidence type="ECO:0000313" key="2">
    <source>
        <dbReference type="EMBL" id="KAB1638912.1"/>
    </source>
</evidence>
<organism evidence="2 3">
    <name type="scientific">Pseudoclavibacter terrae</name>
    <dbReference type="NCBI Taxonomy" id="1530195"/>
    <lineage>
        <taxon>Bacteria</taxon>
        <taxon>Bacillati</taxon>
        <taxon>Actinomycetota</taxon>
        <taxon>Actinomycetes</taxon>
        <taxon>Micrococcales</taxon>
        <taxon>Microbacteriaceae</taxon>
        <taxon>Pseudoclavibacter</taxon>
    </lineage>
</organism>
<feature type="transmembrane region" description="Helical" evidence="1">
    <location>
        <begin position="16"/>
        <end position="34"/>
    </location>
</feature>
<keyword evidence="1" id="KW-1133">Transmembrane helix</keyword>
<dbReference type="OrthoDB" id="3267646at2"/>
<dbReference type="Proteomes" id="UP000490386">
    <property type="component" value="Unassembled WGS sequence"/>
</dbReference>
<dbReference type="PANTHER" id="PTHR36974">
    <property type="entry name" value="MEMBRANE PROTEIN-RELATED"/>
    <property type="match status" value="1"/>
</dbReference>
<protein>
    <submittedName>
        <fullName evidence="2">DoxX family protein</fullName>
    </submittedName>
</protein>
<evidence type="ECO:0000313" key="3">
    <source>
        <dbReference type="Proteomes" id="UP000490386"/>
    </source>
</evidence>
<dbReference type="EMBL" id="WBJX01000001">
    <property type="protein sequence ID" value="KAB1638912.1"/>
    <property type="molecule type" value="Genomic_DNA"/>
</dbReference>
<comment type="caution">
    <text evidence="2">The sequence shown here is derived from an EMBL/GenBank/DDBJ whole genome shotgun (WGS) entry which is preliminary data.</text>
</comment>
<name>A0A7J5B414_9MICO</name>
<keyword evidence="1" id="KW-0472">Membrane</keyword>
<keyword evidence="1" id="KW-0812">Transmembrane</keyword>
<keyword evidence="3" id="KW-1185">Reference proteome</keyword>
<sequence>MSSTSLKRRTAKPDGSIPWIVVLPFAVSGVIHLAKPRVFEPIIPKPLRARGRELVVASGAAELACAAGLLHPSTRPLAGLASAAVLLAVWPANAQMSVDLGRRALRKRNASSLAAFAISIARLPLQIPLIKAALR</sequence>
<evidence type="ECO:0000256" key="1">
    <source>
        <dbReference type="SAM" id="Phobius"/>
    </source>
</evidence>
<dbReference type="AlphaFoldDB" id="A0A7J5B414"/>
<accession>A0A7J5B414</accession>